<dbReference type="InterPro" id="IPR026349">
    <property type="entry name" value="CHP04255"/>
</dbReference>
<comment type="caution">
    <text evidence="1">The sequence shown here is derived from an EMBL/GenBank/DDBJ whole genome shotgun (WGS) entry which is preliminary data.</text>
</comment>
<organism evidence="1 2">
    <name type="scientific">Aquicoccus porphyridii</name>
    <dbReference type="NCBI Taxonomy" id="1852029"/>
    <lineage>
        <taxon>Bacteria</taxon>
        <taxon>Pseudomonadati</taxon>
        <taxon>Pseudomonadota</taxon>
        <taxon>Alphaproteobacteria</taxon>
        <taxon>Rhodobacterales</taxon>
        <taxon>Paracoccaceae</taxon>
        <taxon>Aquicoccus</taxon>
    </lineage>
</organism>
<dbReference type="RefSeq" id="WP_111369445.1">
    <property type="nucleotide sequence ID" value="NZ_VINQ01000034.1"/>
</dbReference>
<reference evidence="1 2" key="1">
    <citation type="submission" date="2019-07" db="EMBL/GenBank/DDBJ databases">
        <title>Aquicoccus porphyridii gen. nov., sp. nov., isolated from a small marine red alga, Porphyridium marinum.</title>
        <authorList>
            <person name="Liu L."/>
        </authorList>
    </citation>
    <scope>NUCLEOTIDE SEQUENCE [LARGE SCALE GENOMIC DNA]</scope>
    <source>
        <strain evidence="1 2">L1 8-17</strain>
    </source>
</reference>
<proteinExistence type="predicted"/>
<accession>A0A5A9YX39</accession>
<evidence type="ECO:0000313" key="1">
    <source>
        <dbReference type="EMBL" id="KAA0909532.1"/>
    </source>
</evidence>
<dbReference type="Proteomes" id="UP000325291">
    <property type="component" value="Unassembled WGS sequence"/>
</dbReference>
<dbReference type="AlphaFoldDB" id="A0A5A9YX39"/>
<sequence>MVENIEKIRLYAETHAIEVANFVVNLALPIDRADERRFEEHIGDVKKIFPAINTGEIFQFALGGPPPSNVKLPEPVPTRELTFFGNDGKPQWTGSFGESRVIVSCRRYTGWDDVWPDAKARLETLLGCLDQYKPVRSIEYSVTDTFNADKADDVLIPPNMFQDNDLVPRHILQLKDPRWDFNQGWFQAIDDEDQVLVRIEGRSAIQNNLVVASIGNLHSQRFGRQVSVGDAYDPNGAESVLSQTFDSFHDKNKELLRSTLTDDLQTRMGLKG</sequence>
<name>A0A5A9YX39_9RHOB</name>
<protein>
    <submittedName>
        <fullName evidence="1">TIGR04255 family protein</fullName>
    </submittedName>
</protein>
<gene>
    <name evidence="1" type="ORF">FLO80_21110</name>
</gene>
<evidence type="ECO:0000313" key="2">
    <source>
        <dbReference type="Proteomes" id="UP000325291"/>
    </source>
</evidence>
<keyword evidence="2" id="KW-1185">Reference proteome</keyword>
<dbReference type="NCBIfam" id="TIGR04255">
    <property type="entry name" value="sporadTIGR04255"/>
    <property type="match status" value="1"/>
</dbReference>
<dbReference type="EMBL" id="VINQ01000034">
    <property type="protein sequence ID" value="KAA0909532.1"/>
    <property type="molecule type" value="Genomic_DNA"/>
</dbReference>